<dbReference type="RefSeq" id="WP_081555285.1">
    <property type="nucleotide sequence ID" value="NZ_MUKV01000009.1"/>
</dbReference>
<gene>
    <name evidence="1" type="ORF">B0T45_09240</name>
</gene>
<protein>
    <submittedName>
        <fullName evidence="1">Uncharacterized protein</fullName>
    </submittedName>
</protein>
<organism evidence="1 2">
    <name type="scientific">Chromobacterium haemolyticum</name>
    <dbReference type="NCBI Taxonomy" id="394935"/>
    <lineage>
        <taxon>Bacteria</taxon>
        <taxon>Pseudomonadati</taxon>
        <taxon>Pseudomonadota</taxon>
        <taxon>Betaproteobacteria</taxon>
        <taxon>Neisseriales</taxon>
        <taxon>Chromobacteriaceae</taxon>
        <taxon>Chromobacterium</taxon>
    </lineage>
</organism>
<evidence type="ECO:0000313" key="1">
    <source>
        <dbReference type="EMBL" id="OQS41008.1"/>
    </source>
</evidence>
<comment type="caution">
    <text evidence="1">The sequence shown here is derived from an EMBL/GenBank/DDBJ whole genome shotgun (WGS) entry which is preliminary data.</text>
</comment>
<dbReference type="Proteomes" id="UP000192721">
    <property type="component" value="Unassembled WGS sequence"/>
</dbReference>
<dbReference type="AlphaFoldDB" id="A0A1W0D221"/>
<name>A0A1W0D221_9NEIS</name>
<dbReference type="EMBL" id="MUKV01000009">
    <property type="protein sequence ID" value="OQS41008.1"/>
    <property type="molecule type" value="Genomic_DNA"/>
</dbReference>
<reference evidence="1 2" key="1">
    <citation type="submission" date="2017-02" db="EMBL/GenBank/DDBJ databases">
        <title>Chromobacterium haemolyticum H5244.</title>
        <authorList>
            <person name="Gulvik C.A."/>
        </authorList>
    </citation>
    <scope>NUCLEOTIDE SEQUENCE [LARGE SCALE GENOMIC DNA]</scope>
    <source>
        <strain evidence="1 2">H5244</strain>
    </source>
</reference>
<evidence type="ECO:0000313" key="2">
    <source>
        <dbReference type="Proteomes" id="UP000192721"/>
    </source>
</evidence>
<sequence>MAATDFDFGRALFNKMGAFDPRNHNEFSYNCGHDQRGRSYTASQVKQEHAIYSNTLYSLLCAAMLDDNTDESEVALSQCRAQAILKIMEEYIQLVKMFNITKDESTYLFYCQRIRNHRRYLDGQTWQINTLEMMHDLQKARASKK</sequence>
<proteinExistence type="predicted"/>
<accession>A0A1W0D221</accession>